<keyword evidence="1" id="KW-0812">Transmembrane</keyword>
<keyword evidence="5" id="KW-1185">Reference proteome</keyword>
<evidence type="ECO:0000256" key="1">
    <source>
        <dbReference type="SAM" id="Phobius"/>
    </source>
</evidence>
<gene>
    <name evidence="2" type="ORF">C6V80_02065</name>
    <name evidence="3" type="ORF">EDC58_1015</name>
</gene>
<feature type="transmembrane region" description="Helical" evidence="1">
    <location>
        <begin position="34"/>
        <end position="52"/>
    </location>
</feature>
<keyword evidence="1" id="KW-1133">Transmembrane helix</keyword>
<reference evidence="5" key="1">
    <citation type="submission" date="2018-03" db="EMBL/GenBank/DDBJ databases">
        <title>A comparative analysis of the Nautiliaceae.</title>
        <authorList>
            <person name="Grosche A."/>
            <person name="Smedile F."/>
            <person name="Vetriani C."/>
        </authorList>
    </citation>
    <scope>NUCLEOTIDE SEQUENCE [LARGE SCALE GENOMIC DNA]</scope>
    <source>
        <strain evidence="5">TB6</strain>
    </source>
</reference>
<dbReference type="Proteomes" id="UP000298805">
    <property type="component" value="Chromosome"/>
</dbReference>
<proteinExistence type="predicted"/>
<protein>
    <submittedName>
        <fullName evidence="3">Uncharacterized protein</fullName>
    </submittedName>
</protein>
<name>A0AAJ4RCM4_9BACT</name>
<dbReference type="RefSeq" id="WP_123352419.1">
    <property type="nucleotide sequence ID" value="NZ_CP027432.2"/>
</dbReference>
<feature type="transmembrane region" description="Helical" evidence="1">
    <location>
        <begin position="6"/>
        <end position="25"/>
    </location>
</feature>
<dbReference type="EMBL" id="CP027432">
    <property type="protein sequence ID" value="QCI27790.1"/>
    <property type="molecule type" value="Genomic_DNA"/>
</dbReference>
<feature type="transmembrane region" description="Helical" evidence="1">
    <location>
        <begin position="58"/>
        <end position="76"/>
    </location>
</feature>
<sequence length="79" mass="9346">MRYIGLIVGLVLGAVGMYKIDYVLYEGLNYFGKYVFFAMFNLFVLWLFWFFYKRFEGALQIAMPILFGLVLMLIGLKFM</sequence>
<dbReference type="EMBL" id="RJVK01000002">
    <property type="protein sequence ID" value="ROR40035.1"/>
    <property type="molecule type" value="Genomic_DNA"/>
</dbReference>
<evidence type="ECO:0000313" key="4">
    <source>
        <dbReference type="Proteomes" id="UP000272781"/>
    </source>
</evidence>
<dbReference type="Proteomes" id="UP000272781">
    <property type="component" value="Unassembled WGS sequence"/>
</dbReference>
<evidence type="ECO:0000313" key="5">
    <source>
        <dbReference type="Proteomes" id="UP000298805"/>
    </source>
</evidence>
<evidence type="ECO:0000313" key="3">
    <source>
        <dbReference type="EMBL" id="ROR40035.1"/>
    </source>
</evidence>
<reference evidence="3 4" key="2">
    <citation type="submission" date="2018-11" db="EMBL/GenBank/DDBJ databases">
        <title>Genomic Encyclopedia of Type Strains, Phase IV (KMG-IV): sequencing the most valuable type-strain genomes for metagenomic binning, comparative biology and taxonomic classification.</title>
        <authorList>
            <person name="Goeker M."/>
        </authorList>
    </citation>
    <scope>NUCLEOTIDE SEQUENCE [LARGE SCALE GENOMIC DNA]</scope>
    <source>
        <strain evidence="3 4">DSM 27783</strain>
    </source>
</reference>
<dbReference type="AlphaFoldDB" id="A0AAJ4RCM4"/>
<organism evidence="3 4">
    <name type="scientific">Caminibacter pacificus</name>
    <dbReference type="NCBI Taxonomy" id="1424653"/>
    <lineage>
        <taxon>Bacteria</taxon>
        <taxon>Pseudomonadati</taxon>
        <taxon>Campylobacterota</taxon>
        <taxon>Epsilonproteobacteria</taxon>
        <taxon>Nautiliales</taxon>
        <taxon>Nautiliaceae</taxon>
        <taxon>Caminibacter</taxon>
    </lineage>
</organism>
<reference evidence="2" key="3">
    <citation type="submission" date="2019-06" db="EMBL/GenBank/DDBJ databases">
        <title>A comparative analysis of the Nautiliaceae.</title>
        <authorList>
            <person name="Grosche A."/>
            <person name="Smedile F."/>
            <person name="Vetriani C."/>
        </authorList>
    </citation>
    <scope>NUCLEOTIDE SEQUENCE</scope>
    <source>
        <strain evidence="2">TB6</strain>
    </source>
</reference>
<accession>A0AAJ4RCM4</accession>
<keyword evidence="1" id="KW-0472">Membrane</keyword>
<evidence type="ECO:0000313" key="2">
    <source>
        <dbReference type="EMBL" id="QCI27790.1"/>
    </source>
</evidence>